<dbReference type="Pfam" id="PF05890">
    <property type="entry name" value="Ebp2"/>
    <property type="match status" value="1"/>
</dbReference>
<evidence type="ECO:0000256" key="1">
    <source>
        <dbReference type="SAM" id="MobiDB-lite"/>
    </source>
</evidence>
<keyword evidence="3" id="KW-1185">Reference proteome</keyword>
<organism evidence="2 3">
    <name type="scientific">Circinella minor</name>
    <dbReference type="NCBI Taxonomy" id="1195481"/>
    <lineage>
        <taxon>Eukaryota</taxon>
        <taxon>Fungi</taxon>
        <taxon>Fungi incertae sedis</taxon>
        <taxon>Mucoromycota</taxon>
        <taxon>Mucoromycotina</taxon>
        <taxon>Mucoromycetes</taxon>
        <taxon>Mucorales</taxon>
        <taxon>Lichtheimiaceae</taxon>
        <taxon>Circinella</taxon>
    </lineage>
</organism>
<dbReference type="AlphaFoldDB" id="A0A8H7S712"/>
<evidence type="ECO:0000313" key="2">
    <source>
        <dbReference type="EMBL" id="KAG2223841.1"/>
    </source>
</evidence>
<name>A0A8H7S712_9FUNG</name>
<dbReference type="OrthoDB" id="443772at2759"/>
<proteinExistence type="predicted"/>
<feature type="region of interest" description="Disordered" evidence="1">
    <location>
        <begin position="134"/>
        <end position="160"/>
    </location>
</feature>
<feature type="compositionally biased region" description="Basic residues" evidence="1">
    <location>
        <begin position="208"/>
        <end position="219"/>
    </location>
</feature>
<sequence length="249" mass="28974">MAKDHHEEDEILVEEDKGQWGYRLEDLGDSDVDDEDGDLITEQHITVYNKAAICRIRDDLKLNDVEPFECLSITTNEPVKIRDVFDDLTREQTFYDQALEAARIVKKQAEEQNAAFLPPSTDNSITLREARHNRNTQAAKKSLKKIKADQEMEQTEQMIDKGKLLSRKRKDKDDFDGFTLDEDYDMDDMDDDDQRSKKKWKANSPNMKLKRKVMNHGKKQTVSAVNKNKKKSTSGRLGKSRRMAKRNRH</sequence>
<feature type="compositionally biased region" description="Acidic residues" evidence="1">
    <location>
        <begin position="181"/>
        <end position="193"/>
    </location>
</feature>
<feature type="region of interest" description="Disordered" evidence="1">
    <location>
        <begin position="181"/>
        <end position="249"/>
    </location>
</feature>
<dbReference type="InterPro" id="IPR008610">
    <property type="entry name" value="Ebp2"/>
</dbReference>
<dbReference type="EMBL" id="JAEPRB010000053">
    <property type="protein sequence ID" value="KAG2223841.1"/>
    <property type="molecule type" value="Genomic_DNA"/>
</dbReference>
<dbReference type="Proteomes" id="UP000646827">
    <property type="component" value="Unassembled WGS sequence"/>
</dbReference>
<feature type="compositionally biased region" description="Basic residues" evidence="1">
    <location>
        <begin position="227"/>
        <end position="249"/>
    </location>
</feature>
<evidence type="ECO:0000313" key="3">
    <source>
        <dbReference type="Proteomes" id="UP000646827"/>
    </source>
</evidence>
<comment type="caution">
    <text evidence="2">The sequence shown here is derived from an EMBL/GenBank/DDBJ whole genome shotgun (WGS) entry which is preliminary data.</text>
</comment>
<gene>
    <name evidence="2" type="ORF">INT45_012714</name>
</gene>
<reference evidence="2 3" key="1">
    <citation type="submission" date="2020-12" db="EMBL/GenBank/DDBJ databases">
        <title>Metabolic potential, ecology and presence of endohyphal bacteria is reflected in genomic diversity of Mucoromycotina.</title>
        <authorList>
            <person name="Muszewska A."/>
            <person name="Okrasinska A."/>
            <person name="Steczkiewicz K."/>
            <person name="Drgas O."/>
            <person name="Orlowska M."/>
            <person name="Perlinska-Lenart U."/>
            <person name="Aleksandrzak-Piekarczyk T."/>
            <person name="Szatraj K."/>
            <person name="Zielenkiewicz U."/>
            <person name="Pilsyk S."/>
            <person name="Malc E."/>
            <person name="Mieczkowski P."/>
            <person name="Kruszewska J.S."/>
            <person name="Biernat P."/>
            <person name="Pawlowska J."/>
        </authorList>
    </citation>
    <scope>NUCLEOTIDE SEQUENCE [LARGE SCALE GENOMIC DNA]</scope>
    <source>
        <strain evidence="2 3">CBS 142.35</strain>
    </source>
</reference>
<accession>A0A8H7S712</accession>
<protein>
    <submittedName>
        <fullName evidence="2">Uncharacterized protein</fullName>
    </submittedName>
</protein>